<dbReference type="InterPro" id="IPR003812">
    <property type="entry name" value="Fido"/>
</dbReference>
<protein>
    <submittedName>
        <fullName evidence="2">Fic family protein</fullName>
    </submittedName>
</protein>
<feature type="domain" description="Fido" evidence="1">
    <location>
        <begin position="24"/>
        <end position="163"/>
    </location>
</feature>
<name>A0AB39U8N6_9BIFI</name>
<reference evidence="2" key="1">
    <citation type="submission" date="2023-07" db="EMBL/GenBank/DDBJ databases">
        <title>Bifidobacterium aquikefiriaerophilum sp. nov. and Bifidobacterium eccum sp. nov., isolated from water kefir.</title>
        <authorList>
            <person name="Breselge S."/>
            <person name="Bellassi P."/>
            <person name="Barcenilla C."/>
            <person name="Alvarez-Ordonez A."/>
            <person name="Morelli L."/>
            <person name="Cotter P.D."/>
        </authorList>
    </citation>
    <scope>NUCLEOTIDE SEQUENCE</scope>
    <source>
        <strain evidence="2">WK041_4_12</strain>
    </source>
</reference>
<organism evidence="2">
    <name type="scientific">Bifidobacterium aquikefiricola</name>
    <dbReference type="NCBI Taxonomy" id="3059038"/>
    <lineage>
        <taxon>Bacteria</taxon>
        <taxon>Bacillati</taxon>
        <taxon>Actinomycetota</taxon>
        <taxon>Actinomycetes</taxon>
        <taxon>Bifidobacteriales</taxon>
        <taxon>Bifidobacteriaceae</taxon>
        <taxon>Bifidobacterium</taxon>
    </lineage>
</organism>
<proteinExistence type="predicted"/>
<dbReference type="AlphaFoldDB" id="A0AB39U8N6"/>
<dbReference type="InterPro" id="IPR053737">
    <property type="entry name" value="Type_II_TA_Toxin"/>
</dbReference>
<evidence type="ECO:0000259" key="1">
    <source>
        <dbReference type="PROSITE" id="PS51459"/>
    </source>
</evidence>
<dbReference type="Gene3D" id="1.20.120.1870">
    <property type="entry name" value="Fic/DOC protein, Fido domain"/>
    <property type="match status" value="1"/>
</dbReference>
<gene>
    <name evidence="2" type="ORF">QN215_03455</name>
</gene>
<sequence length="170" mass="19159">MRNSVQWAAVAPPIVVSDQESIADLVHMTIEAHELTVTDDGGFRRPGIQGNPDELKKLMEKLSSPIHTVFDMVYGQTPAQRYGFMDLFDQISRFAEMLAKDHLFGDGNKRTAVRVSIALLYAHGVVLDVDDSPNPERNGIYQWIQQLVEGKKDYKEIASLLRDNARSEDE</sequence>
<evidence type="ECO:0000313" key="2">
    <source>
        <dbReference type="EMBL" id="XDS45185.1"/>
    </source>
</evidence>
<dbReference type="KEGG" id="baqk:QN215_03455"/>
<dbReference type="EMBL" id="CP129674">
    <property type="protein sequence ID" value="XDS45185.1"/>
    <property type="molecule type" value="Genomic_DNA"/>
</dbReference>
<dbReference type="InterPro" id="IPR036597">
    <property type="entry name" value="Fido-like_dom_sf"/>
</dbReference>
<dbReference type="RefSeq" id="WP_369344723.1">
    <property type="nucleotide sequence ID" value="NZ_CP129674.1"/>
</dbReference>
<accession>A0AB39U8N6</accession>
<dbReference type="PROSITE" id="PS51459">
    <property type="entry name" value="FIDO"/>
    <property type="match status" value="1"/>
</dbReference>
<dbReference type="SUPFAM" id="SSF140931">
    <property type="entry name" value="Fic-like"/>
    <property type="match status" value="1"/>
</dbReference>
<dbReference type="Pfam" id="PF02661">
    <property type="entry name" value="Fic"/>
    <property type="match status" value="1"/>
</dbReference>